<dbReference type="InterPro" id="IPR056884">
    <property type="entry name" value="NPHP3-like_N"/>
</dbReference>
<dbReference type="SUPFAM" id="SSF52540">
    <property type="entry name" value="P-loop containing nucleoside triphosphate hydrolases"/>
    <property type="match status" value="1"/>
</dbReference>
<feature type="repeat" description="ANK" evidence="3">
    <location>
        <begin position="1045"/>
        <end position="1077"/>
    </location>
</feature>
<accession>A0A167VBA7</accession>
<dbReference type="Gene3D" id="3.40.50.300">
    <property type="entry name" value="P-loop containing nucleotide triphosphate hydrolases"/>
    <property type="match status" value="1"/>
</dbReference>
<proteinExistence type="predicted"/>
<dbReference type="Gene3D" id="1.25.40.20">
    <property type="entry name" value="Ankyrin repeat-containing domain"/>
    <property type="match status" value="6"/>
</dbReference>
<feature type="repeat" description="ANK" evidence="3">
    <location>
        <begin position="1473"/>
        <end position="1502"/>
    </location>
</feature>
<feature type="repeat" description="ANK" evidence="3">
    <location>
        <begin position="1181"/>
        <end position="1215"/>
    </location>
</feature>
<feature type="domain" description="GPI inositol-deacylase winged helix" evidence="5">
    <location>
        <begin position="565"/>
        <end position="642"/>
    </location>
</feature>
<dbReference type="InterPro" id="IPR051165">
    <property type="entry name" value="Multifunctional_ANK_Repeat"/>
</dbReference>
<dbReference type="InterPro" id="IPR036770">
    <property type="entry name" value="Ankyrin_rpt-contain_sf"/>
</dbReference>
<dbReference type="Pfam" id="PF22939">
    <property type="entry name" value="WHD_GPIID"/>
    <property type="match status" value="1"/>
</dbReference>
<feature type="repeat" description="ANK" evidence="3">
    <location>
        <begin position="1371"/>
        <end position="1400"/>
    </location>
</feature>
<dbReference type="Proteomes" id="UP000076449">
    <property type="component" value="Chromosome I"/>
</dbReference>
<feature type="repeat" description="ANK" evidence="3">
    <location>
        <begin position="1110"/>
        <end position="1142"/>
    </location>
</feature>
<evidence type="ECO:0000259" key="7">
    <source>
        <dbReference type="Pfam" id="PF24883"/>
    </source>
</evidence>
<sequence length="1982" mass="216236">MQDPSKDSTIDDECHDAIQKFFEDLSADETALFEATTRSQQLIDDLQNIDNKQKGKISRKVAPKLKAFIAGVEQYGGALDVVAGSVSMMSPIWASVRVVLKIAGEYSEYFDKISDMFEEIGYILSCLRRYPRLYGDNQVLRDSMVEVFQSIMQFCSRARDLFHQGRKYQSGVRALTPVGLHAGWKLIWKPYKIQFGDIIESIRSSMVRIDHEADVAEKELASKERSKAENERQLQTSRWVALESHQKSVARFIDQQRIDYVNQWLSPVNAASNHTSATKLRHQGTGHWFLDGPKFQEWAFTDNSFLWLHAIPGAGKTILASTVIEWLRDKKQSSDVAVAYFYCDYKDKQKQSPTRIISTLLSMLASRNDDVFERMQAFFQQQYKENPAYAPDFDELLNNFSHFMGDSFQQIFIVVDALDESEDRECVAYSLKKIYETCQFSNIFVTSRHEIDIARTYDGLPSITIAATDVAGDIDLYVKAEVAAKIKARKLKLRDPNLADIICDTLIAGAQGMFQWVKCQIDQLCKLRNDKAVRNALNDLPKTLHDTYIRILRKVESNNSEDVEMVQRLLKWLVLGVRNLTLGELAECVSVDIDNPEDSFDFDAVFTDAEDVVELCGSLITLSSDGYVALAHYTVKEFLVSDFIRDTMPEFWIGYSDAHAELASVCLTYLTYDDFSGTEERSGKALLQTFDQYKFLPYAVEAWGTHAHLSDVRNDVFDLTMRLFNSAADSEGTYHTWRHIFFHLQRSSGQRLRPSNNSPLYYASFFGLHRAVSALLDGNAHVHIEEPMKASASAGHESVIKVFLDQFESLDRVVTEKCLYVAAGQGHESVVRLLLDRGANANTRSGRNGTPLQIATLNGRHQVVSLLLANGADLNVTCQRYGVPLAAAAEKGHFQTFQTLLDHGANVNGRGGWYAYPLVSAIVGRNIQMIDALIQRGANINALGGRHGCALMAASYMGMLDLIRSLVSNGARVNDENDKGTDSLYAACMAGNLDSVKLLLELGADVNAKGGKHRNALNAASAGDHTKIVQCLLDAGADVEFFDEHYGNSVQTAASAGHADVLRLLVEAGVDVNATTADRGTALVSAAQNGHTEIVRLLFELGVPTGATYEMSNAIMVAANKGHMEVVKLLIEMGAVTDDCSTLSAYPCCTPLEVAAVKGNLDMVRLLLDLGADVSFTNDKKYGTPLIAACRGKRSSILVAELLLESGADINASADADDMIFCALGAALESENYDLCVVLLDRGADVNALNDCYPTPLMMAVVLEDDRFMNLLFDHGADVNLAIEPYEDEDDDEDEDTRGDFITALQCAVEEGSDERVQNLLQRGAHLSVAIEDAMFCSALQAASFVGDVDKIRILIDAGSDVNQVGGLYGTCLQAAASQGNQDAVEMLIEAGGDIHACEDGKYGSALMAAIEGGYDEIIQLLVNRGVDVNCPVGPPPLEYPLTAAACHDRDSTVRILLDAGSNVNNKGGMYGTALQAAAAEGHEEIIRLLLEYGADPNIVGGKFGTALQAAYASGYYLVISDLLNAGALVHLEGGQYGTALGAALENSCPTLVSGLLRYHGADPNAPVRKYGTPLQQCVRWRVYDSAFDALLDMGADVNAQGGICGNALICAILHEEVMVSALLDAGVDVNLKGNAAYPTAVHAAAKMGRLSILRRLVEKGADLKNSNGVSGSPVEYASSTGDNFSVFSYLLKRGAAIEPTGKGKYHNALQAASLTGNKTIVKALLLRGFDINTTGGRFGTALTAAIVSDNLDIARFLLKKGIDPNAPGGMYSGALQAAAASGSTGGVRLLLRYGADIHKTGGKYFTVLQAAAVSGNYGVLRLLLEMGAEVNTFGGHCHSALHAAALYDRAISCELLMKNGAHWSLVDRKSSHLAEWRLDNACEILQDCRERQERGWPKEDSESGWSDVEGDEIDKDEDDDDSDEEEEGEGEEEDEGQETEDDDDDDSDDGDDDDDDEYNAWKANVEGIPMLDIPHRPVANA</sequence>
<protein>
    <submittedName>
        <fullName evidence="8">Ankyrin repeat domain-containing protein</fullName>
    </submittedName>
</protein>
<reference evidence="8" key="1">
    <citation type="journal article" date="2014" name="Genome Announc.">
        <title>Complete sequencing and chromosome-scale genome assembly of the industrial progenitor strain P2niaD18 from the penicillin producer Penicillium chrysogenum.</title>
        <authorList>
            <person name="Specht T."/>
            <person name="Dahlmann T.A."/>
            <person name="Zadra I."/>
            <person name="Kurnsteiner H."/>
            <person name="Kuck U."/>
        </authorList>
    </citation>
    <scope>NUCLEOTIDE SEQUENCE [LARGE SCALE GENOMIC DNA]</scope>
    <source>
        <strain evidence="8">P2niaD18</strain>
    </source>
</reference>
<dbReference type="InterPro" id="IPR054471">
    <property type="entry name" value="GPIID_WHD"/>
</dbReference>
<feature type="domain" description="DUF7708" evidence="6">
    <location>
        <begin position="65"/>
        <end position="218"/>
    </location>
</feature>
<dbReference type="PROSITE" id="PS50088">
    <property type="entry name" value="ANK_REPEAT"/>
    <property type="match status" value="13"/>
</dbReference>
<feature type="repeat" description="ANK" evidence="3">
    <location>
        <begin position="1640"/>
        <end position="1669"/>
    </location>
</feature>
<feature type="repeat" description="ANK" evidence="3">
    <location>
        <begin position="1804"/>
        <end position="1836"/>
    </location>
</feature>
<organism evidence="8">
    <name type="scientific">Penicillium chrysogenum</name>
    <name type="common">Penicillium notatum</name>
    <dbReference type="NCBI Taxonomy" id="5076"/>
    <lineage>
        <taxon>Eukaryota</taxon>
        <taxon>Fungi</taxon>
        <taxon>Dikarya</taxon>
        <taxon>Ascomycota</taxon>
        <taxon>Pezizomycotina</taxon>
        <taxon>Eurotiomycetes</taxon>
        <taxon>Eurotiomycetidae</taxon>
        <taxon>Eurotiales</taxon>
        <taxon>Aspergillaceae</taxon>
        <taxon>Penicillium</taxon>
        <taxon>Penicillium chrysogenum species complex</taxon>
    </lineage>
</organism>
<evidence type="ECO:0000313" key="8">
    <source>
        <dbReference type="EMBL" id="KZN90245.1"/>
    </source>
</evidence>
<feature type="domain" description="Nephrocystin 3-like N-terminal" evidence="7">
    <location>
        <begin position="284"/>
        <end position="448"/>
    </location>
</feature>
<dbReference type="Pfam" id="PF12796">
    <property type="entry name" value="Ank_2"/>
    <property type="match status" value="9"/>
</dbReference>
<evidence type="ECO:0000259" key="5">
    <source>
        <dbReference type="Pfam" id="PF22939"/>
    </source>
</evidence>
<evidence type="ECO:0000256" key="3">
    <source>
        <dbReference type="PROSITE-ProRule" id="PRU00023"/>
    </source>
</evidence>
<evidence type="ECO:0000256" key="1">
    <source>
        <dbReference type="ARBA" id="ARBA00022737"/>
    </source>
</evidence>
<dbReference type="PANTHER" id="PTHR24123">
    <property type="entry name" value="ANKYRIN REPEAT-CONTAINING"/>
    <property type="match status" value="1"/>
</dbReference>
<dbReference type="SMART" id="SM00248">
    <property type="entry name" value="ANK"/>
    <property type="match status" value="32"/>
</dbReference>
<evidence type="ECO:0000259" key="6">
    <source>
        <dbReference type="Pfam" id="PF24809"/>
    </source>
</evidence>
<evidence type="ECO:0000256" key="2">
    <source>
        <dbReference type="ARBA" id="ARBA00023043"/>
    </source>
</evidence>
<dbReference type="PANTHER" id="PTHR24123:SF138">
    <property type="entry name" value="NACHT DOMAIN-CONTAINING PROTEIN"/>
    <property type="match status" value="1"/>
</dbReference>
<keyword evidence="1" id="KW-0677">Repeat</keyword>
<dbReference type="InterPro" id="IPR056125">
    <property type="entry name" value="DUF7708"/>
</dbReference>
<dbReference type="PROSITE" id="PS50297">
    <property type="entry name" value="ANK_REP_REGION"/>
    <property type="match status" value="9"/>
</dbReference>
<dbReference type="InterPro" id="IPR027417">
    <property type="entry name" value="P-loop_NTPase"/>
</dbReference>
<feature type="region of interest" description="Disordered" evidence="4">
    <location>
        <begin position="1893"/>
        <end position="1982"/>
    </location>
</feature>
<feature type="repeat" description="ANK" evidence="3">
    <location>
        <begin position="1012"/>
        <end position="1044"/>
    </location>
</feature>
<dbReference type="Pfam" id="PF24883">
    <property type="entry name" value="NPHP3_N"/>
    <property type="match status" value="1"/>
</dbReference>
<name>A0A167VBA7_PENCH</name>
<dbReference type="PhylomeDB" id="A0A167VBA7"/>
<dbReference type="Pfam" id="PF24809">
    <property type="entry name" value="DUF7708"/>
    <property type="match status" value="1"/>
</dbReference>
<dbReference type="SUPFAM" id="SSF48403">
    <property type="entry name" value="Ankyrin repeat"/>
    <property type="match status" value="4"/>
</dbReference>
<feature type="repeat" description="ANK" evidence="3">
    <location>
        <begin position="880"/>
        <end position="912"/>
    </location>
</feature>
<dbReference type="InterPro" id="IPR002110">
    <property type="entry name" value="Ankyrin_rpt"/>
</dbReference>
<feature type="repeat" description="ANK" evidence="3">
    <location>
        <begin position="979"/>
        <end position="1011"/>
    </location>
</feature>
<keyword evidence="2 3" id="KW-0040">ANK repeat</keyword>
<feature type="compositionally biased region" description="Basic and acidic residues" evidence="4">
    <location>
        <begin position="1893"/>
        <end position="1902"/>
    </location>
</feature>
<evidence type="ECO:0000256" key="4">
    <source>
        <dbReference type="SAM" id="MobiDB-lite"/>
    </source>
</evidence>
<feature type="repeat" description="ANK" evidence="3">
    <location>
        <begin position="819"/>
        <end position="846"/>
    </location>
</feature>
<feature type="compositionally biased region" description="Acidic residues" evidence="4">
    <location>
        <begin position="1909"/>
        <end position="1959"/>
    </location>
</feature>
<feature type="repeat" description="ANK" evidence="3">
    <location>
        <begin position="847"/>
        <end position="879"/>
    </location>
</feature>
<gene>
    <name evidence="8" type="ORF">EN45_003620</name>
</gene>
<dbReference type="EMBL" id="CM002798">
    <property type="protein sequence ID" value="KZN90245.1"/>
    <property type="molecule type" value="Genomic_DNA"/>
</dbReference>
<feature type="repeat" description="ANK" evidence="3">
    <location>
        <begin position="1150"/>
        <end position="1179"/>
    </location>
</feature>